<protein>
    <recommendedName>
        <fullName evidence="4">Transmembrane protein</fullName>
    </recommendedName>
</protein>
<feature type="transmembrane region" description="Helical" evidence="1">
    <location>
        <begin position="399"/>
        <end position="420"/>
    </location>
</feature>
<dbReference type="InterPro" id="IPR036927">
    <property type="entry name" value="Cyt_c_oxase-like_su1_sf"/>
</dbReference>
<feature type="transmembrane region" description="Helical" evidence="1">
    <location>
        <begin position="226"/>
        <end position="244"/>
    </location>
</feature>
<feature type="transmembrane region" description="Helical" evidence="1">
    <location>
        <begin position="109"/>
        <end position="129"/>
    </location>
</feature>
<feature type="transmembrane region" description="Helical" evidence="1">
    <location>
        <begin position="289"/>
        <end position="312"/>
    </location>
</feature>
<accession>A0ABY2Q899</accession>
<gene>
    <name evidence="2" type="ORF">E6C48_08785</name>
</gene>
<feature type="transmembrane region" description="Helical" evidence="1">
    <location>
        <begin position="12"/>
        <end position="34"/>
    </location>
</feature>
<feature type="transmembrane region" description="Helical" evidence="1">
    <location>
        <begin position="46"/>
        <end position="69"/>
    </location>
</feature>
<keyword evidence="1" id="KW-0812">Transmembrane</keyword>
<feature type="transmembrane region" description="Helical" evidence="1">
    <location>
        <begin position="376"/>
        <end position="393"/>
    </location>
</feature>
<evidence type="ECO:0008006" key="4">
    <source>
        <dbReference type="Google" id="ProtNLM"/>
    </source>
</evidence>
<evidence type="ECO:0000313" key="3">
    <source>
        <dbReference type="Proteomes" id="UP000306441"/>
    </source>
</evidence>
<evidence type="ECO:0000256" key="1">
    <source>
        <dbReference type="SAM" id="Phobius"/>
    </source>
</evidence>
<reference evidence="2 3" key="1">
    <citation type="submission" date="2019-04" db="EMBL/GenBank/DDBJ databases">
        <title>Mesorhizobium composti sp. nov., isolated from compost.</title>
        <authorList>
            <person name="Lin S.-Y."/>
            <person name="Hameed A."/>
            <person name="Hsieh Y.-T."/>
            <person name="Young C.-C."/>
        </authorList>
    </citation>
    <scope>NUCLEOTIDE SEQUENCE [LARGE SCALE GENOMIC DNA]</scope>
    <source>
        <strain evidence="2 3">CC-YTH430</strain>
    </source>
</reference>
<feature type="transmembrane region" description="Helical" evidence="1">
    <location>
        <begin position="150"/>
        <end position="175"/>
    </location>
</feature>
<organism evidence="2 3">
    <name type="scientific">Ollibium composti</name>
    <dbReference type="NCBI Taxonomy" id="2675109"/>
    <lineage>
        <taxon>Bacteria</taxon>
        <taxon>Pseudomonadati</taxon>
        <taxon>Pseudomonadota</taxon>
        <taxon>Alphaproteobacteria</taxon>
        <taxon>Hyphomicrobiales</taxon>
        <taxon>Phyllobacteriaceae</taxon>
        <taxon>Ollibium</taxon>
    </lineage>
</organism>
<comment type="caution">
    <text evidence="2">The sequence shown here is derived from an EMBL/GenBank/DDBJ whole genome shotgun (WGS) entry which is preliminary data.</text>
</comment>
<dbReference type="Gene3D" id="1.20.210.10">
    <property type="entry name" value="Cytochrome c oxidase-like, subunit I domain"/>
    <property type="match status" value="1"/>
</dbReference>
<dbReference type="EMBL" id="SSNY01000004">
    <property type="protein sequence ID" value="THF57832.1"/>
    <property type="molecule type" value="Genomic_DNA"/>
</dbReference>
<sequence>MNGAALSRWTMAYFAAAFGLLIVAEALMACGYGFPAVAVEAPETLVLVHVTAIGWLSLLMCGALFQFVPVLVGQPLRGRRLVLPALLCLLAGLACLLAGFLSLSGVVEIGFPVLGCAAVLLAVGFALVATALARTLWSARRTGLPMPARFVAVGLACLAAAVLLGAVFALTFAGLLPTTDVVGWGLPAHAVAGFGGWLTFTAVGVSYRLLPMFMLAPETERATTRLAWWSGGVALFLAVLAAPAERALSGSDTSLAIAGLLGCVALACYGADLVFFYRRRKRRAIELNSRSAVGAFACLCLTAVLAVAMAVMGEAARHVGALVFLAAYGWLGGLGLSQLYKIVPFLTWLECYGPVMGRKPTPRVQDLVVERRDGPWFILYFAAVLGGAAALLAGRPELFRLAAVAMLTATAAIGLELVLARRLFNVAREKRLPEGTVRPHLFFAAQR</sequence>
<keyword evidence="3" id="KW-1185">Reference proteome</keyword>
<proteinExistence type="predicted"/>
<feature type="transmembrane region" description="Helical" evidence="1">
    <location>
        <begin position="256"/>
        <end position="277"/>
    </location>
</feature>
<feature type="transmembrane region" description="Helical" evidence="1">
    <location>
        <begin position="181"/>
        <end position="205"/>
    </location>
</feature>
<name>A0ABY2Q899_9HYPH</name>
<feature type="transmembrane region" description="Helical" evidence="1">
    <location>
        <begin position="81"/>
        <end position="103"/>
    </location>
</feature>
<dbReference type="Proteomes" id="UP000306441">
    <property type="component" value="Unassembled WGS sequence"/>
</dbReference>
<evidence type="ECO:0000313" key="2">
    <source>
        <dbReference type="EMBL" id="THF57832.1"/>
    </source>
</evidence>
<keyword evidence="1" id="KW-0472">Membrane</keyword>
<dbReference type="RefSeq" id="WP_136356192.1">
    <property type="nucleotide sequence ID" value="NZ_SSNY01000004.1"/>
</dbReference>
<keyword evidence="1" id="KW-1133">Transmembrane helix</keyword>